<name>A0A7S0IFC8_MICPS</name>
<feature type="transmembrane region" description="Helical" evidence="10">
    <location>
        <begin position="702"/>
        <end position="728"/>
    </location>
</feature>
<dbReference type="PANTHER" id="PTHR14463:SF5">
    <property type="entry name" value="LIPASE MATURATION FACTOR 2"/>
    <property type="match status" value="1"/>
</dbReference>
<evidence type="ECO:0000256" key="10">
    <source>
        <dbReference type="SAM" id="Phobius"/>
    </source>
</evidence>
<dbReference type="PANTHER" id="PTHR14463">
    <property type="entry name" value="LIPASE MATURATION FACTOR"/>
    <property type="match status" value="1"/>
</dbReference>
<feature type="transmembrane region" description="Helical" evidence="10">
    <location>
        <begin position="425"/>
        <end position="447"/>
    </location>
</feature>
<evidence type="ECO:0000256" key="3">
    <source>
        <dbReference type="ARBA" id="ARBA00022692"/>
    </source>
</evidence>
<evidence type="ECO:0000313" key="13">
    <source>
        <dbReference type="EMBL" id="CAD8520147.1"/>
    </source>
</evidence>
<evidence type="ECO:0000256" key="1">
    <source>
        <dbReference type="ARBA" id="ARBA00004477"/>
    </source>
</evidence>
<comment type="subcellular location">
    <subcellularLocation>
        <location evidence="1">Endoplasmic reticulum membrane</location>
        <topology evidence="1">Multi-pass membrane protein</topology>
    </subcellularLocation>
</comment>
<evidence type="ECO:0000259" key="11">
    <source>
        <dbReference type="Pfam" id="PF06762"/>
    </source>
</evidence>
<organism evidence="13">
    <name type="scientific">Micromonas pusilla</name>
    <name type="common">Picoplanktonic green alga</name>
    <name type="synonym">Chromulina pusilla</name>
    <dbReference type="NCBI Taxonomy" id="38833"/>
    <lineage>
        <taxon>Eukaryota</taxon>
        <taxon>Viridiplantae</taxon>
        <taxon>Chlorophyta</taxon>
        <taxon>Mamiellophyceae</taxon>
        <taxon>Mamiellales</taxon>
        <taxon>Mamiellaceae</taxon>
        <taxon>Micromonas</taxon>
    </lineage>
</organism>
<evidence type="ECO:0000256" key="4">
    <source>
        <dbReference type="ARBA" id="ARBA00022824"/>
    </source>
</evidence>
<dbReference type="InterPro" id="IPR057434">
    <property type="entry name" value="LMF1/2_N"/>
</dbReference>
<feature type="region of interest" description="Disordered" evidence="9">
    <location>
        <begin position="291"/>
        <end position="318"/>
    </location>
</feature>
<feature type="domain" description="Lipase maturation factor 1/2 C-terminal" evidence="12">
    <location>
        <begin position="500"/>
        <end position="659"/>
    </location>
</feature>
<feature type="region of interest" description="Disordered" evidence="9">
    <location>
        <begin position="216"/>
        <end position="249"/>
    </location>
</feature>
<dbReference type="InterPro" id="IPR057433">
    <property type="entry name" value="LMF1/2_C"/>
</dbReference>
<dbReference type="EMBL" id="HBEQ01009428">
    <property type="protein sequence ID" value="CAD8520147.1"/>
    <property type="molecule type" value="Transcribed_RNA"/>
</dbReference>
<dbReference type="InterPro" id="IPR009613">
    <property type="entry name" value="LMF"/>
</dbReference>
<dbReference type="Pfam" id="PF06762">
    <property type="entry name" value="LMF1"/>
    <property type="match status" value="1"/>
</dbReference>
<evidence type="ECO:0000256" key="7">
    <source>
        <dbReference type="ARBA" id="ARBA00023180"/>
    </source>
</evidence>
<gene>
    <name evidence="13" type="ORF">MCOM1403_LOCUS7573</name>
</gene>
<dbReference type="GO" id="GO:0005789">
    <property type="term" value="C:endoplasmic reticulum membrane"/>
    <property type="evidence" value="ECO:0007669"/>
    <property type="project" value="UniProtKB-SubCell"/>
</dbReference>
<evidence type="ECO:0000256" key="6">
    <source>
        <dbReference type="ARBA" id="ARBA00023136"/>
    </source>
</evidence>
<feature type="transmembrane region" description="Helical" evidence="10">
    <location>
        <begin position="346"/>
        <end position="366"/>
    </location>
</feature>
<proteinExistence type="inferred from homology"/>
<evidence type="ECO:0000256" key="5">
    <source>
        <dbReference type="ARBA" id="ARBA00022989"/>
    </source>
</evidence>
<dbReference type="AlphaFoldDB" id="A0A7S0IFC8"/>
<evidence type="ECO:0000256" key="8">
    <source>
        <dbReference type="ARBA" id="ARBA00040643"/>
    </source>
</evidence>
<feature type="transmembrane region" description="Helical" evidence="10">
    <location>
        <begin position="386"/>
        <end position="413"/>
    </location>
</feature>
<feature type="transmembrane region" description="Helical" evidence="10">
    <location>
        <begin position="49"/>
        <end position="68"/>
    </location>
</feature>
<protein>
    <recommendedName>
        <fullName evidence="8">Lipase maturation factor 2</fullName>
    </recommendedName>
</protein>
<evidence type="ECO:0000256" key="2">
    <source>
        <dbReference type="ARBA" id="ARBA00005512"/>
    </source>
</evidence>
<keyword evidence="6 10" id="KW-0472">Membrane</keyword>
<evidence type="ECO:0000256" key="9">
    <source>
        <dbReference type="SAM" id="MobiDB-lite"/>
    </source>
</evidence>
<dbReference type="GO" id="GO:0051604">
    <property type="term" value="P:protein maturation"/>
    <property type="evidence" value="ECO:0007669"/>
    <property type="project" value="InterPro"/>
</dbReference>
<comment type="similarity">
    <text evidence="2">Belongs to the lipase maturation factor family.</text>
</comment>
<reference evidence="13" key="1">
    <citation type="submission" date="2021-01" db="EMBL/GenBank/DDBJ databases">
        <authorList>
            <person name="Corre E."/>
            <person name="Pelletier E."/>
            <person name="Niang G."/>
            <person name="Scheremetjew M."/>
            <person name="Finn R."/>
            <person name="Kale V."/>
            <person name="Holt S."/>
            <person name="Cochrane G."/>
            <person name="Meng A."/>
            <person name="Brown T."/>
            <person name="Cohen L."/>
        </authorList>
    </citation>
    <scope>NUCLEOTIDE SEQUENCE</scope>
    <source>
        <strain evidence="13">CCMP1723</strain>
    </source>
</reference>
<feature type="domain" description="Lipase maturation factor 1/2 N-terminal" evidence="11">
    <location>
        <begin position="51"/>
        <end position="209"/>
    </location>
</feature>
<sequence>MGEAMCSAGAVLSVTAASLALFTRGGGSSIVFGALWGMYLSLFHVGQVFLSFQWDILLLEVGFVCIWLSPKLRPTSRDPPHPAGLWLLRFICFKLMLMSGAVKIQSECPIWLGLTALDYHFDTQPLPTPLAWWASTHVPREVKRFGVAATLAIEGPLTSLLVAPFRRARTVGAYSQLLLQATIAATGNYAFFNLLTVALACSALDDASLGRLLRGRRRADPNGGETRSDDEPETPKTPVAIDHDDLPANPSARRKLIDLLSPNSRKTVDGAAQDLKEGKLLTREQISTLERAQNTPLPDFDPDSVDPKSTGIKTPRRRLFDSKSPSARRWSRRYAEERESLRDYSYAFGLVGGWLFVAFAAANALMMFKVDGAKVTLKVGVPETNAWLAFIVPCFVRYAWMFILPASCVAHCYDRVRASSSRTVGFVRIVGACFTLVAAAAMLRVVLKPLHQVVPKSTEVSVLGEFGLPAGGVEAALPSFGSRWDDVIDACSTKFRLGSGYGLFRRVTGVGDDGSVMRPEIILEGSDDGGNWTAIEFKHKPSADVRVAPTWVAPRQPRLDWQMWFAALGAYNHNTWLINLVYRLLKGEPEVWGLVDDGSRRLERYPGGWGAHGADAGRDDGSAWAPTMIRGRRYAYRFVLADSDERTYWKKTFVDEYLPALSLDNQSLMNYVRSQTDWSKDDAGVPVDLGAALEFFRGLNNLFAYFIAGTACAALLLGLDTVAARLALETYGAEKVKCD</sequence>
<keyword evidence="7" id="KW-0325">Glycoprotein</keyword>
<accession>A0A7S0IFC8</accession>
<keyword evidence="4" id="KW-0256">Endoplasmic reticulum</keyword>
<keyword evidence="5 10" id="KW-1133">Transmembrane helix</keyword>
<evidence type="ECO:0000259" key="12">
    <source>
        <dbReference type="Pfam" id="PF25179"/>
    </source>
</evidence>
<keyword evidence="3 10" id="KW-0812">Transmembrane</keyword>
<dbReference type="Pfam" id="PF25179">
    <property type="entry name" value="LMF1_C"/>
    <property type="match status" value="1"/>
</dbReference>